<sequence>MDLEAPEADSAEQRAELLQQRDEPVTERPADRDGEANPADTAEQRRVVALDEDEDEERR</sequence>
<proteinExistence type="predicted"/>
<comment type="caution">
    <text evidence="2">The sequence shown here is derived from an EMBL/GenBank/DDBJ whole genome shotgun (WGS) entry which is preliminary data.</text>
</comment>
<name>A0ABX0ZIZ4_9ACTN</name>
<reference evidence="2 3" key="1">
    <citation type="submission" date="2020-03" db="EMBL/GenBank/DDBJ databases">
        <title>WGS of actinomycetes isolated from Thailand.</title>
        <authorList>
            <person name="Thawai C."/>
        </authorList>
    </citation>
    <scope>NUCLEOTIDE SEQUENCE [LARGE SCALE GENOMIC DNA]</scope>
    <source>
        <strain evidence="2 3">PRB2-1</strain>
    </source>
</reference>
<feature type="region of interest" description="Disordered" evidence="1">
    <location>
        <begin position="1"/>
        <end position="59"/>
    </location>
</feature>
<evidence type="ECO:0000313" key="2">
    <source>
        <dbReference type="EMBL" id="NJP42432.1"/>
    </source>
</evidence>
<keyword evidence="3" id="KW-1185">Reference proteome</keyword>
<feature type="compositionally biased region" description="Acidic residues" evidence="1">
    <location>
        <begin position="50"/>
        <end position="59"/>
    </location>
</feature>
<evidence type="ECO:0000313" key="3">
    <source>
        <dbReference type="Proteomes" id="UP000734511"/>
    </source>
</evidence>
<gene>
    <name evidence="2" type="ORF">HCN08_03245</name>
</gene>
<organism evidence="2 3">
    <name type="scientific">Actinacidiphila epipremni</name>
    <dbReference type="NCBI Taxonomy" id="2053013"/>
    <lineage>
        <taxon>Bacteria</taxon>
        <taxon>Bacillati</taxon>
        <taxon>Actinomycetota</taxon>
        <taxon>Actinomycetes</taxon>
        <taxon>Kitasatosporales</taxon>
        <taxon>Streptomycetaceae</taxon>
        <taxon>Actinacidiphila</taxon>
    </lineage>
</organism>
<dbReference type="Proteomes" id="UP000734511">
    <property type="component" value="Unassembled WGS sequence"/>
</dbReference>
<feature type="compositionally biased region" description="Basic and acidic residues" evidence="1">
    <location>
        <begin position="11"/>
        <end position="35"/>
    </location>
</feature>
<accession>A0ABX0ZIZ4</accession>
<protein>
    <submittedName>
        <fullName evidence="2">Uncharacterized protein</fullName>
    </submittedName>
</protein>
<dbReference type="EMBL" id="JAATEJ010000002">
    <property type="protein sequence ID" value="NJP42432.1"/>
    <property type="molecule type" value="Genomic_DNA"/>
</dbReference>
<feature type="compositionally biased region" description="Acidic residues" evidence="1">
    <location>
        <begin position="1"/>
        <end position="10"/>
    </location>
</feature>
<evidence type="ECO:0000256" key="1">
    <source>
        <dbReference type="SAM" id="MobiDB-lite"/>
    </source>
</evidence>